<feature type="compositionally biased region" description="Basic and acidic residues" evidence="1">
    <location>
        <begin position="82"/>
        <end position="91"/>
    </location>
</feature>
<dbReference type="Proteomes" id="UP001221757">
    <property type="component" value="Unassembled WGS sequence"/>
</dbReference>
<reference evidence="2" key="1">
    <citation type="submission" date="2023-03" db="EMBL/GenBank/DDBJ databases">
        <title>Massive genome expansion in bonnet fungi (Mycena s.s.) driven by repeated elements and novel gene families across ecological guilds.</title>
        <authorList>
            <consortium name="Lawrence Berkeley National Laboratory"/>
            <person name="Harder C.B."/>
            <person name="Miyauchi S."/>
            <person name="Viragh M."/>
            <person name="Kuo A."/>
            <person name="Thoen E."/>
            <person name="Andreopoulos B."/>
            <person name="Lu D."/>
            <person name="Skrede I."/>
            <person name="Drula E."/>
            <person name="Henrissat B."/>
            <person name="Morin E."/>
            <person name="Kohler A."/>
            <person name="Barry K."/>
            <person name="LaButti K."/>
            <person name="Morin E."/>
            <person name="Salamov A."/>
            <person name="Lipzen A."/>
            <person name="Mereny Z."/>
            <person name="Hegedus B."/>
            <person name="Baldrian P."/>
            <person name="Stursova M."/>
            <person name="Weitz H."/>
            <person name="Taylor A."/>
            <person name="Grigoriev I.V."/>
            <person name="Nagy L.G."/>
            <person name="Martin F."/>
            <person name="Kauserud H."/>
        </authorList>
    </citation>
    <scope>NUCLEOTIDE SEQUENCE</scope>
    <source>
        <strain evidence="2">CBHHK067</strain>
    </source>
</reference>
<accession>A0AAD7DHJ4</accession>
<feature type="region of interest" description="Disordered" evidence="1">
    <location>
        <begin position="75"/>
        <end position="119"/>
    </location>
</feature>
<name>A0AAD7DHJ4_MYCRO</name>
<dbReference type="EMBL" id="JARKIE010000061">
    <property type="protein sequence ID" value="KAJ7691013.1"/>
    <property type="molecule type" value="Genomic_DNA"/>
</dbReference>
<evidence type="ECO:0000256" key="1">
    <source>
        <dbReference type="SAM" id="MobiDB-lite"/>
    </source>
</evidence>
<proteinExistence type="predicted"/>
<gene>
    <name evidence="2" type="ORF">B0H17DRAFT_1063869</name>
</gene>
<keyword evidence="3" id="KW-1185">Reference proteome</keyword>
<evidence type="ECO:0000313" key="3">
    <source>
        <dbReference type="Proteomes" id="UP001221757"/>
    </source>
</evidence>
<organism evidence="2 3">
    <name type="scientific">Mycena rosella</name>
    <name type="common">Pink bonnet</name>
    <name type="synonym">Agaricus rosellus</name>
    <dbReference type="NCBI Taxonomy" id="1033263"/>
    <lineage>
        <taxon>Eukaryota</taxon>
        <taxon>Fungi</taxon>
        <taxon>Dikarya</taxon>
        <taxon>Basidiomycota</taxon>
        <taxon>Agaricomycotina</taxon>
        <taxon>Agaricomycetes</taxon>
        <taxon>Agaricomycetidae</taxon>
        <taxon>Agaricales</taxon>
        <taxon>Marasmiineae</taxon>
        <taxon>Mycenaceae</taxon>
        <taxon>Mycena</taxon>
    </lineage>
</organism>
<protein>
    <submittedName>
        <fullName evidence="2">Uncharacterized protein</fullName>
    </submittedName>
</protein>
<sequence length="161" mass="17338">MIVERDTGGRKTTRSVRGKYVGHARGRGSEDVRGWELAGKEAEGGAQVRRGGDVDAPLIVLERAERIGGSRLLSRSPCSDLRTLRPRDGNRRAGWVARRRGSRGPGGSVPESKETDEVEVGAHGRRGAAGDTAFFACTPSRVVVSGHRWRRGRDNGARALG</sequence>
<dbReference type="AlphaFoldDB" id="A0AAD7DHJ4"/>
<evidence type="ECO:0000313" key="2">
    <source>
        <dbReference type="EMBL" id="KAJ7691013.1"/>
    </source>
</evidence>
<comment type="caution">
    <text evidence="2">The sequence shown here is derived from an EMBL/GenBank/DDBJ whole genome shotgun (WGS) entry which is preliminary data.</text>
</comment>